<accession>T0ZQ45</accession>
<name>T0ZQ45_9ZZZZ</name>
<dbReference type="EMBL" id="AUZX01009834">
    <property type="protein sequence ID" value="EQD50446.1"/>
    <property type="molecule type" value="Genomic_DNA"/>
</dbReference>
<dbReference type="InterPro" id="IPR011010">
    <property type="entry name" value="DNA_brk_join_enz"/>
</dbReference>
<dbReference type="InterPro" id="IPR050090">
    <property type="entry name" value="Tyrosine_recombinase_XerCD"/>
</dbReference>
<gene>
    <name evidence="3" type="ORF">B1A_13445</name>
</gene>
<dbReference type="GO" id="GO:0006310">
    <property type="term" value="P:DNA recombination"/>
    <property type="evidence" value="ECO:0007669"/>
    <property type="project" value="UniProtKB-KW"/>
</dbReference>
<evidence type="ECO:0000313" key="3">
    <source>
        <dbReference type="EMBL" id="EQD50446.1"/>
    </source>
</evidence>
<comment type="caution">
    <text evidence="3">The sequence shown here is derived from an EMBL/GenBank/DDBJ whole genome shotgun (WGS) entry which is preliminary data.</text>
</comment>
<dbReference type="PANTHER" id="PTHR30349">
    <property type="entry name" value="PHAGE INTEGRASE-RELATED"/>
    <property type="match status" value="1"/>
</dbReference>
<dbReference type="InterPro" id="IPR013762">
    <property type="entry name" value="Integrase-like_cat_sf"/>
</dbReference>
<dbReference type="Pfam" id="PF00589">
    <property type="entry name" value="Phage_integrase"/>
    <property type="match status" value="1"/>
</dbReference>
<dbReference type="PANTHER" id="PTHR30349:SF64">
    <property type="entry name" value="PROPHAGE INTEGRASE INTD-RELATED"/>
    <property type="match status" value="1"/>
</dbReference>
<dbReference type="PROSITE" id="PS51898">
    <property type="entry name" value="TYR_RECOMBINASE"/>
    <property type="match status" value="1"/>
</dbReference>
<protein>
    <submittedName>
        <fullName evidence="3">Integrase, catalytic core, phage domain protein</fullName>
    </submittedName>
</protein>
<dbReference type="AlphaFoldDB" id="T0ZQ45"/>
<dbReference type="GO" id="GO:0015074">
    <property type="term" value="P:DNA integration"/>
    <property type="evidence" value="ECO:0007669"/>
    <property type="project" value="InterPro"/>
</dbReference>
<dbReference type="SUPFAM" id="SSF56349">
    <property type="entry name" value="DNA breaking-rejoining enzymes"/>
    <property type="match status" value="1"/>
</dbReference>
<dbReference type="InterPro" id="IPR002104">
    <property type="entry name" value="Integrase_catalytic"/>
</dbReference>
<dbReference type="Gene3D" id="1.10.443.10">
    <property type="entry name" value="Intergrase catalytic core"/>
    <property type="match status" value="1"/>
</dbReference>
<evidence type="ECO:0000259" key="2">
    <source>
        <dbReference type="PROSITE" id="PS51898"/>
    </source>
</evidence>
<dbReference type="GO" id="GO:0003677">
    <property type="term" value="F:DNA binding"/>
    <property type="evidence" value="ECO:0007669"/>
    <property type="project" value="InterPro"/>
</dbReference>
<keyword evidence="1" id="KW-0233">DNA recombination</keyword>
<evidence type="ECO:0000256" key="1">
    <source>
        <dbReference type="ARBA" id="ARBA00023172"/>
    </source>
</evidence>
<sequence>LYEAVRQSDNPMLKYIIPMLILTGARKREVLTAQWEDFDLVRQQWRIPFTKAGKPRHVPLSDGVLQLLATIPRDDNYPWVFANPKTHKPYVSFFSSWDSARTKVGLADVRIHDLRHSFASFLVNAGRSLYEVQKILGHTQVKTTQRYAHLSQDTLIDAANQVSKAVTLNMGLPINPAPCPKLAA</sequence>
<organism evidence="3">
    <name type="scientific">mine drainage metagenome</name>
    <dbReference type="NCBI Taxonomy" id="410659"/>
    <lineage>
        <taxon>unclassified sequences</taxon>
        <taxon>metagenomes</taxon>
        <taxon>ecological metagenomes</taxon>
    </lineage>
</organism>
<feature type="non-terminal residue" evidence="3">
    <location>
        <position position="1"/>
    </location>
</feature>
<feature type="domain" description="Tyr recombinase" evidence="2">
    <location>
        <begin position="1"/>
        <end position="160"/>
    </location>
</feature>
<proteinExistence type="predicted"/>
<reference evidence="3" key="2">
    <citation type="journal article" date="2014" name="ISME J.">
        <title>Microbial stratification in low pH oxic and suboxic macroscopic growths along an acid mine drainage.</title>
        <authorList>
            <person name="Mendez-Garcia C."/>
            <person name="Mesa V."/>
            <person name="Sprenger R.R."/>
            <person name="Richter M."/>
            <person name="Diez M.S."/>
            <person name="Solano J."/>
            <person name="Bargiela R."/>
            <person name="Golyshina O.V."/>
            <person name="Manteca A."/>
            <person name="Ramos J.L."/>
            <person name="Gallego J.R."/>
            <person name="Llorente I."/>
            <person name="Martins Dos Santos V.A."/>
            <person name="Jensen O.N."/>
            <person name="Pelaez A.I."/>
            <person name="Sanchez J."/>
            <person name="Ferrer M."/>
        </authorList>
    </citation>
    <scope>NUCLEOTIDE SEQUENCE</scope>
</reference>
<dbReference type="CDD" id="cd00796">
    <property type="entry name" value="INT_Rci_Hp1_C"/>
    <property type="match status" value="1"/>
</dbReference>
<reference evidence="3" key="1">
    <citation type="submission" date="2013-08" db="EMBL/GenBank/DDBJ databases">
        <authorList>
            <person name="Mendez C."/>
            <person name="Richter M."/>
            <person name="Ferrer M."/>
            <person name="Sanchez J."/>
        </authorList>
    </citation>
    <scope>NUCLEOTIDE SEQUENCE</scope>
</reference>